<evidence type="ECO:0000256" key="5">
    <source>
        <dbReference type="ARBA" id="ARBA00022989"/>
    </source>
</evidence>
<keyword evidence="9" id="KW-1185">Reference proteome</keyword>
<keyword evidence="5 7" id="KW-1133">Transmembrane helix</keyword>
<evidence type="ECO:0000313" key="9">
    <source>
        <dbReference type="Proteomes" id="UP000274822"/>
    </source>
</evidence>
<feature type="transmembrane region" description="Helical" evidence="7">
    <location>
        <begin position="84"/>
        <end position="100"/>
    </location>
</feature>
<feature type="transmembrane region" description="Helical" evidence="7">
    <location>
        <begin position="338"/>
        <end position="356"/>
    </location>
</feature>
<reference evidence="8 9" key="1">
    <citation type="journal article" date="2018" name="New Phytol.">
        <title>Phylogenomics of Endogonaceae and evolution of mycorrhizas within Mucoromycota.</title>
        <authorList>
            <person name="Chang Y."/>
            <person name="Desiro A."/>
            <person name="Na H."/>
            <person name="Sandor L."/>
            <person name="Lipzen A."/>
            <person name="Clum A."/>
            <person name="Barry K."/>
            <person name="Grigoriev I.V."/>
            <person name="Martin F.M."/>
            <person name="Stajich J.E."/>
            <person name="Smith M.E."/>
            <person name="Bonito G."/>
            <person name="Spatafora J.W."/>
        </authorList>
    </citation>
    <scope>NUCLEOTIDE SEQUENCE [LARGE SCALE GENOMIC DNA]</scope>
    <source>
        <strain evidence="8 9">AD002</strain>
    </source>
</reference>
<feature type="transmembrane region" description="Helical" evidence="7">
    <location>
        <begin position="407"/>
        <end position="430"/>
    </location>
</feature>
<feature type="transmembrane region" description="Helical" evidence="7">
    <location>
        <begin position="301"/>
        <end position="318"/>
    </location>
</feature>
<evidence type="ECO:0000256" key="7">
    <source>
        <dbReference type="SAM" id="Phobius"/>
    </source>
</evidence>
<protein>
    <submittedName>
        <fullName evidence="8">Xanthine/uracil permease family protein</fullName>
    </submittedName>
</protein>
<organism evidence="8 9">
    <name type="scientific">Jimgerdemannia flammicorona</name>
    <dbReference type="NCBI Taxonomy" id="994334"/>
    <lineage>
        <taxon>Eukaryota</taxon>
        <taxon>Fungi</taxon>
        <taxon>Fungi incertae sedis</taxon>
        <taxon>Mucoromycota</taxon>
        <taxon>Mucoromycotina</taxon>
        <taxon>Endogonomycetes</taxon>
        <taxon>Endogonales</taxon>
        <taxon>Endogonaceae</taxon>
        <taxon>Jimgerdemannia</taxon>
    </lineage>
</organism>
<comment type="caution">
    <text evidence="8">The sequence shown here is derived from an EMBL/GenBank/DDBJ whole genome shotgun (WGS) entry which is preliminary data.</text>
</comment>
<feature type="transmembrane region" description="Helical" evidence="7">
    <location>
        <begin position="106"/>
        <end position="126"/>
    </location>
</feature>
<dbReference type="GO" id="GO:0042907">
    <property type="term" value="F:xanthine transmembrane transporter activity"/>
    <property type="evidence" value="ECO:0007669"/>
    <property type="project" value="TreeGrafter"/>
</dbReference>
<feature type="transmembrane region" description="Helical" evidence="7">
    <location>
        <begin position="138"/>
        <end position="165"/>
    </location>
</feature>
<dbReference type="InterPro" id="IPR006043">
    <property type="entry name" value="NCS2"/>
</dbReference>
<evidence type="ECO:0000256" key="3">
    <source>
        <dbReference type="ARBA" id="ARBA00022448"/>
    </source>
</evidence>
<evidence type="ECO:0000256" key="1">
    <source>
        <dbReference type="ARBA" id="ARBA00004141"/>
    </source>
</evidence>
<feature type="transmembrane region" description="Helical" evidence="7">
    <location>
        <begin position="469"/>
        <end position="488"/>
    </location>
</feature>
<proteinExistence type="inferred from homology"/>
<dbReference type="AlphaFoldDB" id="A0A433Q8X7"/>
<sequence length="489" mass="51015">MADKNAERADIVMDVPIDEVEEESPTREDLVDYFPRYTLKRSGLVAPDERPPGLQSLVLGLQHVLAMFGSTVLAPLLMGFDTNTCLFFSGLGTLIFYVVTGGRVPSYVGSSFGFIGVVTSVTGYAYSPGASSNPNLPLATGGILVCGVVYGVVGLVVMAAGYRWIELLMPPGELVGGRAHWFHRRHSKTSSSSHHFNQPSQTVVTGAVVMTIGVNLSSVAIGQASGSGFDGYMAFATVLSVALINTYAPAPIRRLSILFGALTGYLINLFCGLGGAGPRIDYAGVAAAPWVAPPKLQAPKFSGPAISTIAPVCIVLVAENIGHVKAVGAMTGRNLDRYLGRAFLGDAIATIVSAAGGGTGTTTYAENIGVMAVTKIFSTLVFIIAALVAIILGFIPKFGAVIHTIPTGVFGGLSIVLFGLIAVTGARIWVENSVDFSDPRNLLTAGISMLLGAGMTSARVVWGPIQLDGIGVATFSAIILYQLLRGWGE</sequence>
<evidence type="ECO:0000256" key="4">
    <source>
        <dbReference type="ARBA" id="ARBA00022692"/>
    </source>
</evidence>
<dbReference type="EMBL" id="RBNJ01010925">
    <property type="protein sequence ID" value="RUS26240.1"/>
    <property type="molecule type" value="Genomic_DNA"/>
</dbReference>
<name>A0A433Q8X7_9FUNG</name>
<dbReference type="PANTHER" id="PTHR42810:SF4">
    <property type="entry name" value="URIC ACID TRANSPORTER UACT"/>
    <property type="match status" value="1"/>
</dbReference>
<gene>
    <name evidence="8" type="ORF">BC938DRAFT_471029</name>
</gene>
<feature type="transmembrane region" description="Helical" evidence="7">
    <location>
        <begin position="376"/>
        <end position="395"/>
    </location>
</feature>
<feature type="transmembrane region" description="Helical" evidence="7">
    <location>
        <begin position="255"/>
        <end position="276"/>
    </location>
</feature>
<dbReference type="GO" id="GO:0005886">
    <property type="term" value="C:plasma membrane"/>
    <property type="evidence" value="ECO:0007669"/>
    <property type="project" value="TreeGrafter"/>
</dbReference>
<comment type="subcellular location">
    <subcellularLocation>
        <location evidence="1">Membrane</location>
        <topology evidence="1">Multi-pass membrane protein</topology>
    </subcellularLocation>
</comment>
<keyword evidence="3" id="KW-0813">Transport</keyword>
<evidence type="ECO:0000313" key="8">
    <source>
        <dbReference type="EMBL" id="RUS26240.1"/>
    </source>
</evidence>
<feature type="transmembrane region" description="Helical" evidence="7">
    <location>
        <begin position="231"/>
        <end position="248"/>
    </location>
</feature>
<accession>A0A433Q8X7</accession>
<dbReference type="PANTHER" id="PTHR42810">
    <property type="entry name" value="PURINE PERMEASE C1399.01C-RELATED"/>
    <property type="match status" value="1"/>
</dbReference>
<keyword evidence="6 7" id="KW-0472">Membrane</keyword>
<evidence type="ECO:0000256" key="6">
    <source>
        <dbReference type="ARBA" id="ARBA00023136"/>
    </source>
</evidence>
<comment type="similarity">
    <text evidence="2">Belongs to the nucleobase:cation symporter-2 (NCS2) (TC 2.A.40) family.</text>
</comment>
<dbReference type="Pfam" id="PF00860">
    <property type="entry name" value="Xan_ur_permease"/>
    <property type="match status" value="2"/>
</dbReference>
<dbReference type="Proteomes" id="UP000274822">
    <property type="component" value="Unassembled WGS sequence"/>
</dbReference>
<keyword evidence="4 7" id="KW-0812">Transmembrane</keyword>
<evidence type="ECO:0000256" key="2">
    <source>
        <dbReference type="ARBA" id="ARBA00008821"/>
    </source>
</evidence>